<dbReference type="InterPro" id="IPR037066">
    <property type="entry name" value="Plug_dom_sf"/>
</dbReference>
<evidence type="ECO:0000256" key="1">
    <source>
        <dbReference type="ARBA" id="ARBA00004571"/>
    </source>
</evidence>
<dbReference type="InterPro" id="IPR036942">
    <property type="entry name" value="Beta-barrel_TonB_sf"/>
</dbReference>
<evidence type="ECO:0000259" key="15">
    <source>
        <dbReference type="Pfam" id="PF00593"/>
    </source>
</evidence>
<dbReference type="OrthoDB" id="9761152at2"/>
<dbReference type="Gene3D" id="2.170.130.10">
    <property type="entry name" value="TonB-dependent receptor, plug domain"/>
    <property type="match status" value="1"/>
</dbReference>
<evidence type="ECO:0000259" key="16">
    <source>
        <dbReference type="Pfam" id="PF07715"/>
    </source>
</evidence>
<keyword evidence="2 12" id="KW-0813">Transport</keyword>
<accession>A0A554VNU6</accession>
<keyword evidence="5 12" id="KW-0812">Transmembrane</keyword>
<evidence type="ECO:0000256" key="10">
    <source>
        <dbReference type="ARBA" id="ARBA00023136"/>
    </source>
</evidence>
<keyword evidence="8" id="KW-0406">Ion transport</keyword>
<feature type="domain" description="TonB-dependent receptor plug" evidence="16">
    <location>
        <begin position="46"/>
        <end position="154"/>
    </location>
</feature>
<keyword evidence="7" id="KW-0408">Iron</keyword>
<organism evidence="17 18">
    <name type="scientific">Aquimarina algiphila</name>
    <dbReference type="NCBI Taxonomy" id="2047982"/>
    <lineage>
        <taxon>Bacteria</taxon>
        <taxon>Pseudomonadati</taxon>
        <taxon>Bacteroidota</taxon>
        <taxon>Flavobacteriia</taxon>
        <taxon>Flavobacteriales</taxon>
        <taxon>Flavobacteriaceae</taxon>
        <taxon>Aquimarina</taxon>
    </lineage>
</organism>
<dbReference type="GO" id="GO:0015344">
    <property type="term" value="F:siderophore uptake transmembrane transporter activity"/>
    <property type="evidence" value="ECO:0007669"/>
    <property type="project" value="TreeGrafter"/>
</dbReference>
<dbReference type="AlphaFoldDB" id="A0A554VNU6"/>
<gene>
    <name evidence="17" type="ORF">FOF46_05955</name>
</gene>
<reference evidence="17 18" key="1">
    <citation type="submission" date="2019-07" db="EMBL/GenBank/DDBJ databases">
        <title>The draft genome sequence of Aquimarina algiphila M91.</title>
        <authorList>
            <person name="Meng X."/>
        </authorList>
    </citation>
    <scope>NUCLEOTIDE SEQUENCE [LARGE SCALE GENOMIC DNA]</scope>
    <source>
        <strain evidence="17 18">M91</strain>
    </source>
</reference>
<dbReference type="Proteomes" id="UP000318833">
    <property type="component" value="Unassembled WGS sequence"/>
</dbReference>
<dbReference type="SUPFAM" id="SSF56935">
    <property type="entry name" value="Porins"/>
    <property type="match status" value="1"/>
</dbReference>
<dbReference type="PANTHER" id="PTHR32552">
    <property type="entry name" value="FERRICHROME IRON RECEPTOR-RELATED"/>
    <property type="match status" value="1"/>
</dbReference>
<keyword evidence="6 14" id="KW-0732">Signal</keyword>
<evidence type="ECO:0000256" key="13">
    <source>
        <dbReference type="RuleBase" id="RU003357"/>
    </source>
</evidence>
<dbReference type="Gene3D" id="2.40.170.20">
    <property type="entry name" value="TonB-dependent receptor, beta-barrel domain"/>
    <property type="match status" value="1"/>
</dbReference>
<evidence type="ECO:0000256" key="12">
    <source>
        <dbReference type="PROSITE-ProRule" id="PRU01360"/>
    </source>
</evidence>
<dbReference type="PANTHER" id="PTHR32552:SF68">
    <property type="entry name" value="FERRICHROME OUTER MEMBRANE TRANSPORTER_PHAGE RECEPTOR"/>
    <property type="match status" value="1"/>
</dbReference>
<keyword evidence="17" id="KW-0675">Receptor</keyword>
<keyword evidence="4" id="KW-0410">Iron transport</keyword>
<comment type="subcellular location">
    <subcellularLocation>
        <location evidence="1 12">Cell outer membrane</location>
        <topology evidence="1 12">Multi-pass membrane protein</topology>
    </subcellularLocation>
</comment>
<proteinExistence type="inferred from homology"/>
<dbReference type="GO" id="GO:0009279">
    <property type="term" value="C:cell outer membrane"/>
    <property type="evidence" value="ECO:0007669"/>
    <property type="project" value="UniProtKB-SubCell"/>
</dbReference>
<evidence type="ECO:0000256" key="3">
    <source>
        <dbReference type="ARBA" id="ARBA00022452"/>
    </source>
</evidence>
<dbReference type="InterPro" id="IPR039426">
    <property type="entry name" value="TonB-dep_rcpt-like"/>
</dbReference>
<keyword evidence="18" id="KW-1185">Reference proteome</keyword>
<evidence type="ECO:0000256" key="7">
    <source>
        <dbReference type="ARBA" id="ARBA00023004"/>
    </source>
</evidence>
<keyword evidence="9 13" id="KW-0798">TonB box</keyword>
<sequence length="739" mass="82913">MKNVLFYLVILILSIPLNAQEKQTDSISSEVEKLDEVLVKSVRVEADSPITHSNVSKEELATRNLGQDIPILLNYLPGVVTTTDAGTGVGYTYIRVRGSDASRVNVTLNGIPFNDAESQGTFWVNLPDFASSIENLQLQRGVGTSTNGSGAFGASLNLLTDAVSEEASAEISNSFGSFGTRRHNVKFSTGLLNEHIEIAGRLSAIASDGYVDRASSDLKSYFLQGSYVDDGTLIKAVAFGGHEITYQSWNGIDQATLDNNRRFNPIGFQYDGEGNLQGFYENEEDNYKQDHYQLHWNQKYNNNWSTNLGLNYTYGRGFFEQYVDEWYYANVLFSDQATLEFLGVDPVTVNGQEITATDYIRRRWLDNDFYVINASANYKNNSFDIDFGVFYSHYDGDHFGEIIWSENPIGFNAGDNYYFGNGKKDEFTIFGKTTYRVNDKWSAFLDLQGRFVGYETSGLTSDRVPLEVDERYDFFNPKLGATFQLNTANQLYASYARANREPRRSDFENGVNTAERLNDIELGWRLKANKTTVNTNIYYMWYKDQLVLTGALDDVGAPIRTTSGESYRLGIEIDANIIISDKFTIKPNVALSTNKNKDFITSRDGSLVNLGDTNISYSPDIVAGNMFIYQPIENLQLGFLSKFVGEQYMGNIDSETSKLDSFFINDLNIVYEIKSIPVFKSIVLTGLVNNIFDSEYVSNGYFFTFDDDFSNPGTITTVEGAGYYPQAGINFLLGATLKF</sequence>
<evidence type="ECO:0000256" key="8">
    <source>
        <dbReference type="ARBA" id="ARBA00023065"/>
    </source>
</evidence>
<comment type="similarity">
    <text evidence="12 13">Belongs to the TonB-dependent receptor family.</text>
</comment>
<feature type="signal peptide" evidence="14">
    <location>
        <begin position="1"/>
        <end position="19"/>
    </location>
</feature>
<evidence type="ECO:0000256" key="2">
    <source>
        <dbReference type="ARBA" id="ARBA00022448"/>
    </source>
</evidence>
<feature type="domain" description="TonB-dependent receptor-like beta-barrel" evidence="15">
    <location>
        <begin position="239"/>
        <end position="691"/>
    </location>
</feature>
<dbReference type="InterPro" id="IPR012910">
    <property type="entry name" value="Plug_dom"/>
</dbReference>
<evidence type="ECO:0000256" key="9">
    <source>
        <dbReference type="ARBA" id="ARBA00023077"/>
    </source>
</evidence>
<keyword evidence="10 12" id="KW-0472">Membrane</keyword>
<evidence type="ECO:0000256" key="4">
    <source>
        <dbReference type="ARBA" id="ARBA00022496"/>
    </source>
</evidence>
<dbReference type="InterPro" id="IPR000531">
    <property type="entry name" value="Beta-barrel_TonB"/>
</dbReference>
<keyword evidence="11 12" id="KW-0998">Cell outer membrane</keyword>
<dbReference type="RefSeq" id="WP_143915818.1">
    <property type="nucleotide sequence ID" value="NZ_CANLFO010000012.1"/>
</dbReference>
<dbReference type="Pfam" id="PF00593">
    <property type="entry name" value="TonB_dep_Rec_b-barrel"/>
    <property type="match status" value="1"/>
</dbReference>
<evidence type="ECO:0000313" key="18">
    <source>
        <dbReference type="Proteomes" id="UP000318833"/>
    </source>
</evidence>
<dbReference type="EMBL" id="VLNR01000009">
    <property type="protein sequence ID" value="TSE10067.1"/>
    <property type="molecule type" value="Genomic_DNA"/>
</dbReference>
<dbReference type="Pfam" id="PF07715">
    <property type="entry name" value="Plug"/>
    <property type="match status" value="1"/>
</dbReference>
<name>A0A554VNU6_9FLAO</name>
<evidence type="ECO:0000256" key="5">
    <source>
        <dbReference type="ARBA" id="ARBA00022692"/>
    </source>
</evidence>
<evidence type="ECO:0000313" key="17">
    <source>
        <dbReference type="EMBL" id="TSE10067.1"/>
    </source>
</evidence>
<evidence type="ECO:0000256" key="11">
    <source>
        <dbReference type="ARBA" id="ARBA00023237"/>
    </source>
</evidence>
<feature type="chain" id="PRO_5021786278" evidence="14">
    <location>
        <begin position="20"/>
        <end position="739"/>
    </location>
</feature>
<evidence type="ECO:0000256" key="6">
    <source>
        <dbReference type="ARBA" id="ARBA00022729"/>
    </source>
</evidence>
<protein>
    <submittedName>
        <fullName evidence="17">TonB-dependent receptor</fullName>
    </submittedName>
</protein>
<dbReference type="PROSITE" id="PS52016">
    <property type="entry name" value="TONB_DEPENDENT_REC_3"/>
    <property type="match status" value="1"/>
</dbReference>
<keyword evidence="3 12" id="KW-1134">Transmembrane beta strand</keyword>
<evidence type="ECO:0000256" key="14">
    <source>
        <dbReference type="SAM" id="SignalP"/>
    </source>
</evidence>
<comment type="caution">
    <text evidence="17">The sequence shown here is derived from an EMBL/GenBank/DDBJ whole genome shotgun (WGS) entry which is preliminary data.</text>
</comment>